<dbReference type="GO" id="GO:0043137">
    <property type="term" value="P:DNA replication, removal of RNA primer"/>
    <property type="evidence" value="ECO:0007669"/>
    <property type="project" value="TreeGrafter"/>
</dbReference>
<accession>A0A517P3W1</accession>
<dbReference type="InterPro" id="IPR036397">
    <property type="entry name" value="RNaseH_sf"/>
</dbReference>
<evidence type="ECO:0000256" key="8">
    <source>
        <dbReference type="ARBA" id="ARBA00022801"/>
    </source>
</evidence>
<dbReference type="PANTHER" id="PTHR10642:SF26">
    <property type="entry name" value="RIBONUCLEASE H1"/>
    <property type="match status" value="1"/>
</dbReference>
<dbReference type="KEGG" id="acaf:CA12_01360"/>
<evidence type="ECO:0000256" key="10">
    <source>
        <dbReference type="HAMAP-Rule" id="MF_00042"/>
    </source>
</evidence>
<evidence type="ECO:0000256" key="4">
    <source>
        <dbReference type="ARBA" id="ARBA00012180"/>
    </source>
</evidence>
<comment type="function">
    <text evidence="10">Endonuclease that specifically degrades the RNA of RNA-DNA hybrids.</text>
</comment>
<feature type="binding site" evidence="10">
    <location>
        <position position="14"/>
    </location>
    <ligand>
        <name>Mg(2+)</name>
        <dbReference type="ChEBI" id="CHEBI:18420"/>
        <label>2</label>
    </ligand>
</feature>
<keyword evidence="8 10" id="KW-0378">Hydrolase</keyword>
<dbReference type="EC" id="3.1.26.4" evidence="4 10"/>
<feature type="binding site" evidence="10">
    <location>
        <position position="14"/>
    </location>
    <ligand>
        <name>Mg(2+)</name>
        <dbReference type="ChEBI" id="CHEBI:18420"/>
        <label>1</label>
    </ligand>
</feature>
<comment type="subunit">
    <text evidence="3 10">Monomer.</text>
</comment>
<dbReference type="OrthoDB" id="7845843at2"/>
<sequence length="156" mass="16813">MADAPAPAVTLFTDGACRGNPGPGGWSFILRHDASGKEKEGSGGEALTTNNRMELSGVIEGLKSLNTRTRVDVVTDSTYVAKGSAEWMSGWKKNGWRRRVKGKGWGEVKNVDLWQELDGLLAAHDVTFSVVRGHSGHAENERCDELAVAAAKSFQK</sequence>
<evidence type="ECO:0000313" key="13">
    <source>
        <dbReference type="Proteomes" id="UP000318741"/>
    </source>
</evidence>
<dbReference type="GO" id="GO:0000287">
    <property type="term" value="F:magnesium ion binding"/>
    <property type="evidence" value="ECO:0007669"/>
    <property type="project" value="UniProtKB-UniRule"/>
</dbReference>
<dbReference type="InterPro" id="IPR012337">
    <property type="entry name" value="RNaseH-like_sf"/>
</dbReference>
<gene>
    <name evidence="10 12" type="primary">rnhA</name>
    <name evidence="12" type="ORF">CA12_01360</name>
</gene>
<dbReference type="PROSITE" id="PS50879">
    <property type="entry name" value="RNASE_H_1"/>
    <property type="match status" value="1"/>
</dbReference>
<evidence type="ECO:0000256" key="5">
    <source>
        <dbReference type="ARBA" id="ARBA00022722"/>
    </source>
</evidence>
<evidence type="ECO:0000256" key="2">
    <source>
        <dbReference type="ARBA" id="ARBA00005300"/>
    </source>
</evidence>
<keyword evidence="10" id="KW-0963">Cytoplasm</keyword>
<comment type="cofactor">
    <cofactor evidence="10">
        <name>Mg(2+)</name>
        <dbReference type="ChEBI" id="CHEBI:18420"/>
    </cofactor>
    <text evidence="10">Binds 1 Mg(2+) ion per subunit. May bind a second metal ion at a regulatory site, or after substrate binding.</text>
</comment>
<feature type="binding site" evidence="10">
    <location>
        <position position="54"/>
    </location>
    <ligand>
        <name>Mg(2+)</name>
        <dbReference type="ChEBI" id="CHEBI:18420"/>
        <label>1</label>
    </ligand>
</feature>
<dbReference type="GO" id="GO:0004523">
    <property type="term" value="F:RNA-DNA hybrid ribonuclease activity"/>
    <property type="evidence" value="ECO:0007669"/>
    <property type="project" value="UniProtKB-UniRule"/>
</dbReference>
<proteinExistence type="inferred from homology"/>
<dbReference type="CDD" id="cd09278">
    <property type="entry name" value="RNase_HI_prokaryote_like"/>
    <property type="match status" value="1"/>
</dbReference>
<evidence type="ECO:0000259" key="11">
    <source>
        <dbReference type="PROSITE" id="PS50879"/>
    </source>
</evidence>
<dbReference type="InterPro" id="IPR022892">
    <property type="entry name" value="RNaseHI"/>
</dbReference>
<organism evidence="12 13">
    <name type="scientific">Alienimonas californiensis</name>
    <dbReference type="NCBI Taxonomy" id="2527989"/>
    <lineage>
        <taxon>Bacteria</taxon>
        <taxon>Pseudomonadati</taxon>
        <taxon>Planctomycetota</taxon>
        <taxon>Planctomycetia</taxon>
        <taxon>Planctomycetales</taxon>
        <taxon>Planctomycetaceae</taxon>
        <taxon>Alienimonas</taxon>
    </lineage>
</organism>
<keyword evidence="5 10" id="KW-0540">Nuclease</keyword>
<dbReference type="Proteomes" id="UP000318741">
    <property type="component" value="Chromosome"/>
</dbReference>
<dbReference type="PANTHER" id="PTHR10642">
    <property type="entry name" value="RIBONUCLEASE H1"/>
    <property type="match status" value="1"/>
</dbReference>
<dbReference type="GO" id="GO:0003676">
    <property type="term" value="F:nucleic acid binding"/>
    <property type="evidence" value="ECO:0007669"/>
    <property type="project" value="InterPro"/>
</dbReference>
<dbReference type="InterPro" id="IPR050092">
    <property type="entry name" value="RNase_H"/>
</dbReference>
<name>A0A517P3W1_9PLAN</name>
<evidence type="ECO:0000256" key="1">
    <source>
        <dbReference type="ARBA" id="ARBA00000077"/>
    </source>
</evidence>
<keyword evidence="7 10" id="KW-0255">Endonuclease</keyword>
<feature type="binding site" evidence="10">
    <location>
        <position position="144"/>
    </location>
    <ligand>
        <name>Mg(2+)</name>
        <dbReference type="ChEBI" id="CHEBI:18420"/>
        <label>2</label>
    </ligand>
</feature>
<keyword evidence="6 10" id="KW-0479">Metal-binding</keyword>
<protein>
    <recommendedName>
        <fullName evidence="4 10">Ribonuclease H</fullName>
        <shortName evidence="10">RNase H</shortName>
        <ecNumber evidence="4 10">3.1.26.4</ecNumber>
    </recommendedName>
</protein>
<evidence type="ECO:0000256" key="3">
    <source>
        <dbReference type="ARBA" id="ARBA00011245"/>
    </source>
</evidence>
<keyword evidence="13" id="KW-1185">Reference proteome</keyword>
<dbReference type="SUPFAM" id="SSF53098">
    <property type="entry name" value="Ribonuclease H-like"/>
    <property type="match status" value="1"/>
</dbReference>
<evidence type="ECO:0000256" key="9">
    <source>
        <dbReference type="ARBA" id="ARBA00022842"/>
    </source>
</evidence>
<feature type="domain" description="RNase H type-1" evidence="11">
    <location>
        <begin position="5"/>
        <end position="152"/>
    </location>
</feature>
<dbReference type="EMBL" id="CP036265">
    <property type="protein sequence ID" value="QDT14068.1"/>
    <property type="molecule type" value="Genomic_DNA"/>
</dbReference>
<dbReference type="InterPro" id="IPR002156">
    <property type="entry name" value="RNaseH_domain"/>
</dbReference>
<reference evidence="12 13" key="1">
    <citation type="submission" date="2019-02" db="EMBL/GenBank/DDBJ databases">
        <title>Deep-cultivation of Planctomycetes and their phenomic and genomic characterization uncovers novel biology.</title>
        <authorList>
            <person name="Wiegand S."/>
            <person name="Jogler M."/>
            <person name="Boedeker C."/>
            <person name="Pinto D."/>
            <person name="Vollmers J."/>
            <person name="Rivas-Marin E."/>
            <person name="Kohn T."/>
            <person name="Peeters S.H."/>
            <person name="Heuer A."/>
            <person name="Rast P."/>
            <person name="Oberbeckmann S."/>
            <person name="Bunk B."/>
            <person name="Jeske O."/>
            <person name="Meyerdierks A."/>
            <person name="Storesund J.E."/>
            <person name="Kallscheuer N."/>
            <person name="Luecker S."/>
            <person name="Lage O.M."/>
            <person name="Pohl T."/>
            <person name="Merkel B.J."/>
            <person name="Hornburger P."/>
            <person name="Mueller R.-W."/>
            <person name="Bruemmer F."/>
            <person name="Labrenz M."/>
            <person name="Spormann A.M."/>
            <person name="Op den Camp H."/>
            <person name="Overmann J."/>
            <person name="Amann R."/>
            <person name="Jetten M.S.M."/>
            <person name="Mascher T."/>
            <person name="Medema M.H."/>
            <person name="Devos D.P."/>
            <person name="Kaster A.-K."/>
            <person name="Ovreas L."/>
            <person name="Rohde M."/>
            <person name="Galperin M.Y."/>
            <person name="Jogler C."/>
        </authorList>
    </citation>
    <scope>NUCLEOTIDE SEQUENCE [LARGE SCALE GENOMIC DNA]</scope>
    <source>
        <strain evidence="12 13">CA12</strain>
    </source>
</reference>
<dbReference type="HAMAP" id="MF_00042">
    <property type="entry name" value="RNase_H"/>
    <property type="match status" value="1"/>
</dbReference>
<dbReference type="Gene3D" id="3.30.420.10">
    <property type="entry name" value="Ribonuclease H-like superfamily/Ribonuclease H"/>
    <property type="match status" value="1"/>
</dbReference>
<dbReference type="AlphaFoldDB" id="A0A517P3W1"/>
<evidence type="ECO:0000313" key="12">
    <source>
        <dbReference type="EMBL" id="QDT14068.1"/>
    </source>
</evidence>
<comment type="similarity">
    <text evidence="2 10">Belongs to the RNase H family.</text>
</comment>
<dbReference type="Pfam" id="PF00075">
    <property type="entry name" value="RNase_H"/>
    <property type="match status" value="1"/>
</dbReference>
<evidence type="ECO:0000256" key="7">
    <source>
        <dbReference type="ARBA" id="ARBA00022759"/>
    </source>
</evidence>
<evidence type="ECO:0000256" key="6">
    <source>
        <dbReference type="ARBA" id="ARBA00022723"/>
    </source>
</evidence>
<keyword evidence="9 10" id="KW-0460">Magnesium</keyword>
<dbReference type="RefSeq" id="WP_145356673.1">
    <property type="nucleotide sequence ID" value="NZ_CP036265.1"/>
</dbReference>
<feature type="binding site" evidence="10">
    <location>
        <position position="76"/>
    </location>
    <ligand>
        <name>Mg(2+)</name>
        <dbReference type="ChEBI" id="CHEBI:18420"/>
        <label>1</label>
    </ligand>
</feature>
<comment type="catalytic activity">
    <reaction evidence="1 10">
        <text>Endonucleolytic cleavage to 5'-phosphomonoester.</text>
        <dbReference type="EC" id="3.1.26.4"/>
    </reaction>
</comment>
<dbReference type="NCBIfam" id="NF001236">
    <property type="entry name" value="PRK00203.1"/>
    <property type="match status" value="1"/>
</dbReference>
<comment type="subcellular location">
    <subcellularLocation>
        <location evidence="10">Cytoplasm</location>
    </subcellularLocation>
</comment>
<dbReference type="GO" id="GO:0005737">
    <property type="term" value="C:cytoplasm"/>
    <property type="evidence" value="ECO:0007669"/>
    <property type="project" value="UniProtKB-SubCell"/>
</dbReference>